<feature type="binding site" evidence="4">
    <location>
        <position position="138"/>
    </location>
    <ligand>
        <name>D-ribulose 5-phosphate</name>
        <dbReference type="ChEBI" id="CHEBI:58121"/>
    </ligand>
</feature>
<dbReference type="PANTHER" id="PTHR43732">
    <property type="entry name" value="RIBOSE 5-PHOSPHATE ISOMERASE-RELATED"/>
    <property type="match status" value="1"/>
</dbReference>
<protein>
    <submittedName>
        <fullName evidence="5">Ribose 5-phosphate isomerase B</fullName>
    </submittedName>
</protein>
<dbReference type="Gene3D" id="3.40.1400.10">
    <property type="entry name" value="Sugar-phosphate isomerase, RpiB/LacA/LacB"/>
    <property type="match status" value="1"/>
</dbReference>
<feature type="binding site" evidence="4">
    <location>
        <position position="101"/>
    </location>
    <ligand>
        <name>D-ribulose 5-phosphate</name>
        <dbReference type="ChEBI" id="CHEBI:58121"/>
    </ligand>
</feature>
<feature type="active site" description="Proton acceptor" evidence="3">
    <location>
        <position position="67"/>
    </location>
</feature>
<evidence type="ECO:0000313" key="5">
    <source>
        <dbReference type="EMBL" id="PKK91343.1"/>
    </source>
</evidence>
<feature type="binding site" evidence="4">
    <location>
        <position position="134"/>
    </location>
    <ligand>
        <name>D-ribulose 5-phosphate</name>
        <dbReference type="ChEBI" id="CHEBI:58121"/>
    </ligand>
</feature>
<comment type="similarity">
    <text evidence="1">Belongs to the LacAB/RpiB family.</text>
</comment>
<evidence type="ECO:0000256" key="3">
    <source>
        <dbReference type="PIRSR" id="PIRSR005384-1"/>
    </source>
</evidence>
<dbReference type="InterPro" id="IPR003500">
    <property type="entry name" value="RpiB_LacA_LacB"/>
</dbReference>
<dbReference type="PIRSF" id="PIRSF005384">
    <property type="entry name" value="RpiB_LacA_B"/>
    <property type="match status" value="1"/>
</dbReference>
<gene>
    <name evidence="5" type="primary">rpiB</name>
    <name evidence="5" type="ORF">CVV64_06130</name>
</gene>
<dbReference type="InterPro" id="IPR004785">
    <property type="entry name" value="RpiB"/>
</dbReference>
<evidence type="ECO:0000313" key="6">
    <source>
        <dbReference type="Proteomes" id="UP000233256"/>
    </source>
</evidence>
<dbReference type="AlphaFoldDB" id="A0A2N1PSN0"/>
<dbReference type="NCBIfam" id="TIGR00689">
    <property type="entry name" value="rpiB_lacA_lacB"/>
    <property type="match status" value="1"/>
</dbReference>
<dbReference type="SUPFAM" id="SSF89623">
    <property type="entry name" value="Ribose/Galactose isomerase RpiB/AlsB"/>
    <property type="match status" value="1"/>
</dbReference>
<dbReference type="PANTHER" id="PTHR43732:SF1">
    <property type="entry name" value="RIBOSE 5-PHOSPHATE ISOMERASE"/>
    <property type="match status" value="1"/>
</dbReference>
<feature type="binding site" evidence="4">
    <location>
        <begin position="68"/>
        <end position="72"/>
    </location>
    <ligand>
        <name>D-ribulose 5-phosphate</name>
        <dbReference type="ChEBI" id="CHEBI:58121"/>
    </ligand>
</feature>
<dbReference type="InterPro" id="IPR036569">
    <property type="entry name" value="RpiB_LacA_LacB_sf"/>
</dbReference>
<accession>A0A2N1PSN0</accession>
<name>A0A2N1PSN0_9BACT</name>
<feature type="binding site" evidence="4">
    <location>
        <begin position="11"/>
        <end position="12"/>
    </location>
    <ligand>
        <name>D-ribulose 5-phosphate</name>
        <dbReference type="ChEBI" id="CHEBI:58121"/>
    </ligand>
</feature>
<dbReference type="GO" id="GO:0016861">
    <property type="term" value="F:intramolecular oxidoreductase activity, interconverting aldoses and ketoses"/>
    <property type="evidence" value="ECO:0007669"/>
    <property type="project" value="UniProtKB-ARBA"/>
</dbReference>
<organism evidence="5 6">
    <name type="scientific">Candidatus Wallbacteria bacterium HGW-Wallbacteria-1</name>
    <dbReference type="NCBI Taxonomy" id="2013854"/>
    <lineage>
        <taxon>Bacteria</taxon>
        <taxon>Candidatus Walliibacteriota</taxon>
    </lineage>
</organism>
<dbReference type="InterPro" id="IPR051812">
    <property type="entry name" value="SPI_LacAB/RpiB"/>
</dbReference>
<keyword evidence="2 5" id="KW-0413">Isomerase</keyword>
<dbReference type="Pfam" id="PF02502">
    <property type="entry name" value="LacAB_rpiB"/>
    <property type="match status" value="1"/>
</dbReference>
<dbReference type="EMBL" id="PGXC01000003">
    <property type="protein sequence ID" value="PKK91343.1"/>
    <property type="molecule type" value="Genomic_DNA"/>
</dbReference>
<dbReference type="Proteomes" id="UP000233256">
    <property type="component" value="Unassembled WGS sequence"/>
</dbReference>
<proteinExistence type="inferred from homology"/>
<dbReference type="NCBIfam" id="NF004051">
    <property type="entry name" value="PRK05571.1"/>
    <property type="match status" value="1"/>
</dbReference>
<evidence type="ECO:0000256" key="1">
    <source>
        <dbReference type="ARBA" id="ARBA00008754"/>
    </source>
</evidence>
<feature type="active site" description="Proton donor" evidence="3">
    <location>
        <position position="100"/>
    </location>
</feature>
<sequence length="153" mass="16670">MKKPVIAFASDHGARELREKLVLALRDICEPMDLGTFDDASVDYPDYATLAVDKIRSNAASGGIILCGTGIGISIAANKYCGIRAALCHDEFTAEMARCHNDSNVLVLGGRVLGSELAERVARKWLVTSYEGGRHQNRLDKISAIERSEYGKK</sequence>
<evidence type="ECO:0000256" key="2">
    <source>
        <dbReference type="ARBA" id="ARBA00023235"/>
    </source>
</evidence>
<dbReference type="GO" id="GO:0005975">
    <property type="term" value="P:carbohydrate metabolic process"/>
    <property type="evidence" value="ECO:0007669"/>
    <property type="project" value="InterPro"/>
</dbReference>
<feature type="binding site" evidence="4">
    <location>
        <position position="111"/>
    </location>
    <ligand>
        <name>D-ribulose 5-phosphate</name>
        <dbReference type="ChEBI" id="CHEBI:58121"/>
    </ligand>
</feature>
<reference evidence="5 6" key="1">
    <citation type="journal article" date="2017" name="ISME J.">
        <title>Potential for microbial H2 and metal transformations associated with novel bacteria and archaea in deep terrestrial subsurface sediments.</title>
        <authorList>
            <person name="Hernsdorf A.W."/>
            <person name="Amano Y."/>
            <person name="Miyakawa K."/>
            <person name="Ise K."/>
            <person name="Suzuki Y."/>
            <person name="Anantharaman K."/>
            <person name="Probst A."/>
            <person name="Burstein D."/>
            <person name="Thomas B.C."/>
            <person name="Banfield J.F."/>
        </authorList>
    </citation>
    <scope>NUCLEOTIDE SEQUENCE [LARGE SCALE GENOMIC DNA]</scope>
    <source>
        <strain evidence="5">HGW-Wallbacteria-1</strain>
    </source>
</reference>
<dbReference type="NCBIfam" id="TIGR01120">
    <property type="entry name" value="rpiB"/>
    <property type="match status" value="1"/>
</dbReference>
<evidence type="ECO:0000256" key="4">
    <source>
        <dbReference type="PIRSR" id="PIRSR005384-2"/>
    </source>
</evidence>
<comment type="caution">
    <text evidence="5">The sequence shown here is derived from an EMBL/GenBank/DDBJ whole genome shotgun (WGS) entry which is preliminary data.</text>
</comment>